<gene>
    <name evidence="1" type="ORF">E3N88_39621</name>
</gene>
<reference evidence="1 2" key="1">
    <citation type="submission" date="2019-05" db="EMBL/GenBank/DDBJ databases">
        <title>Mikania micrantha, genome provides insights into the molecular mechanism of rapid growth.</title>
        <authorList>
            <person name="Liu B."/>
        </authorList>
    </citation>
    <scope>NUCLEOTIDE SEQUENCE [LARGE SCALE GENOMIC DNA]</scope>
    <source>
        <strain evidence="1">NLD-2019</strain>
        <tissue evidence="1">Leaf</tissue>
    </source>
</reference>
<dbReference type="EMBL" id="SZYD01000018">
    <property type="protein sequence ID" value="KAD2806244.1"/>
    <property type="molecule type" value="Genomic_DNA"/>
</dbReference>
<organism evidence="1 2">
    <name type="scientific">Mikania micrantha</name>
    <name type="common">bitter vine</name>
    <dbReference type="NCBI Taxonomy" id="192012"/>
    <lineage>
        <taxon>Eukaryota</taxon>
        <taxon>Viridiplantae</taxon>
        <taxon>Streptophyta</taxon>
        <taxon>Embryophyta</taxon>
        <taxon>Tracheophyta</taxon>
        <taxon>Spermatophyta</taxon>
        <taxon>Magnoliopsida</taxon>
        <taxon>eudicotyledons</taxon>
        <taxon>Gunneridae</taxon>
        <taxon>Pentapetalae</taxon>
        <taxon>asterids</taxon>
        <taxon>campanulids</taxon>
        <taxon>Asterales</taxon>
        <taxon>Asteraceae</taxon>
        <taxon>Asteroideae</taxon>
        <taxon>Heliantheae alliance</taxon>
        <taxon>Eupatorieae</taxon>
        <taxon>Mikania</taxon>
    </lineage>
</organism>
<dbReference type="Proteomes" id="UP000326396">
    <property type="component" value="Linkage Group LG8"/>
</dbReference>
<dbReference type="AlphaFoldDB" id="A0A5N6LX98"/>
<evidence type="ECO:0000313" key="2">
    <source>
        <dbReference type="Proteomes" id="UP000326396"/>
    </source>
</evidence>
<keyword evidence="2" id="KW-1185">Reference proteome</keyword>
<accession>A0A5N6LX98</accession>
<name>A0A5N6LX98_9ASTR</name>
<protein>
    <submittedName>
        <fullName evidence="1">Uncharacterized protein</fullName>
    </submittedName>
</protein>
<comment type="caution">
    <text evidence="1">The sequence shown here is derived from an EMBL/GenBank/DDBJ whole genome shotgun (WGS) entry which is preliminary data.</text>
</comment>
<sequence>MEEISNPCSETVQKMIPNKIYGGAEGPDDRVLIGLRVAYPGTHDSTMLQFCTETDVKRHVLKVLVDVRIE</sequence>
<evidence type="ECO:0000313" key="1">
    <source>
        <dbReference type="EMBL" id="KAD2806244.1"/>
    </source>
</evidence>
<proteinExistence type="predicted"/>